<proteinExistence type="predicted"/>
<evidence type="ECO:0000256" key="1">
    <source>
        <dbReference type="SAM" id="Coils"/>
    </source>
</evidence>
<dbReference type="GeneID" id="17309642"/>
<reference evidence="3 5" key="1">
    <citation type="journal article" date="2012" name="Nature">
        <title>Algal genomes reveal evolutionary mosaicism and the fate of nucleomorphs.</title>
        <authorList>
            <consortium name="DOE Joint Genome Institute"/>
            <person name="Curtis B.A."/>
            <person name="Tanifuji G."/>
            <person name="Burki F."/>
            <person name="Gruber A."/>
            <person name="Irimia M."/>
            <person name="Maruyama S."/>
            <person name="Arias M.C."/>
            <person name="Ball S.G."/>
            <person name="Gile G.H."/>
            <person name="Hirakawa Y."/>
            <person name="Hopkins J.F."/>
            <person name="Kuo A."/>
            <person name="Rensing S.A."/>
            <person name="Schmutz J."/>
            <person name="Symeonidi A."/>
            <person name="Elias M."/>
            <person name="Eveleigh R.J."/>
            <person name="Herman E.K."/>
            <person name="Klute M.J."/>
            <person name="Nakayama T."/>
            <person name="Obornik M."/>
            <person name="Reyes-Prieto A."/>
            <person name="Armbrust E.V."/>
            <person name="Aves S.J."/>
            <person name="Beiko R.G."/>
            <person name="Coutinho P."/>
            <person name="Dacks J.B."/>
            <person name="Durnford D.G."/>
            <person name="Fast N.M."/>
            <person name="Green B.R."/>
            <person name="Grisdale C.J."/>
            <person name="Hempel F."/>
            <person name="Henrissat B."/>
            <person name="Hoppner M.P."/>
            <person name="Ishida K."/>
            <person name="Kim E."/>
            <person name="Koreny L."/>
            <person name="Kroth P.G."/>
            <person name="Liu Y."/>
            <person name="Malik S.B."/>
            <person name="Maier U.G."/>
            <person name="McRose D."/>
            <person name="Mock T."/>
            <person name="Neilson J.A."/>
            <person name="Onodera N.T."/>
            <person name="Poole A.M."/>
            <person name="Pritham E.J."/>
            <person name="Richards T.A."/>
            <person name="Rocap G."/>
            <person name="Roy S.W."/>
            <person name="Sarai C."/>
            <person name="Schaack S."/>
            <person name="Shirato S."/>
            <person name="Slamovits C.H."/>
            <person name="Spencer D.F."/>
            <person name="Suzuki S."/>
            <person name="Worden A.Z."/>
            <person name="Zauner S."/>
            <person name="Barry K."/>
            <person name="Bell C."/>
            <person name="Bharti A.K."/>
            <person name="Crow J.A."/>
            <person name="Grimwood J."/>
            <person name="Kramer R."/>
            <person name="Lindquist E."/>
            <person name="Lucas S."/>
            <person name="Salamov A."/>
            <person name="McFadden G.I."/>
            <person name="Lane C.E."/>
            <person name="Keeling P.J."/>
            <person name="Gray M.W."/>
            <person name="Grigoriev I.V."/>
            <person name="Archibald J.M."/>
        </authorList>
    </citation>
    <scope>NUCLEOTIDE SEQUENCE</scope>
    <source>
        <strain evidence="3 5">CCMP2712</strain>
    </source>
</reference>
<gene>
    <name evidence="3" type="ORF">GUITHDRAFT_161154</name>
</gene>
<evidence type="ECO:0000313" key="4">
    <source>
        <dbReference type="EnsemblProtists" id="EKX53060"/>
    </source>
</evidence>
<dbReference type="OMA" id="FAITTSH"/>
<feature type="region of interest" description="Disordered" evidence="2">
    <location>
        <begin position="444"/>
        <end position="487"/>
    </location>
</feature>
<dbReference type="HOGENOM" id="CLU_394560_0_0_1"/>
<feature type="compositionally biased region" description="Basic and acidic residues" evidence="2">
    <location>
        <begin position="606"/>
        <end position="615"/>
    </location>
</feature>
<name>L1JXW9_GUITC</name>
<dbReference type="EMBL" id="JH992971">
    <property type="protein sequence ID" value="EKX53060.1"/>
    <property type="molecule type" value="Genomic_DNA"/>
</dbReference>
<dbReference type="EnsemblProtists" id="EKX53060">
    <property type="protein sequence ID" value="EKX53060"/>
    <property type="gene ID" value="GUITHDRAFT_161154"/>
</dbReference>
<organism evidence="3">
    <name type="scientific">Guillardia theta (strain CCMP2712)</name>
    <name type="common">Cryptophyte</name>
    <dbReference type="NCBI Taxonomy" id="905079"/>
    <lineage>
        <taxon>Eukaryota</taxon>
        <taxon>Cryptophyceae</taxon>
        <taxon>Pyrenomonadales</taxon>
        <taxon>Geminigeraceae</taxon>
        <taxon>Guillardia</taxon>
    </lineage>
</organism>
<evidence type="ECO:0000313" key="5">
    <source>
        <dbReference type="Proteomes" id="UP000011087"/>
    </source>
</evidence>
<feature type="coiled-coil region" evidence="1">
    <location>
        <begin position="138"/>
        <end position="246"/>
    </location>
</feature>
<dbReference type="AlphaFoldDB" id="L1JXW9"/>
<keyword evidence="1" id="KW-0175">Coiled coil</keyword>
<dbReference type="PaxDb" id="55529-EKX53060"/>
<feature type="region of interest" description="Disordered" evidence="2">
    <location>
        <begin position="605"/>
        <end position="699"/>
    </location>
</feature>
<feature type="coiled-coil region" evidence="1">
    <location>
        <begin position="25"/>
        <end position="63"/>
    </location>
</feature>
<sequence length="699" mass="79661">MEGKEKKEGKQSSSKLEALENKKLIERLQFEKESLQSRVRELISSHEKEVQSQRTKYAELLAQKDRGSTEQKLLHSISAALVSLFIEIKERKALTVSEEMEAEHRALNKANPMVILSYIRTHIRSLLSSYEDSELELRAQLKLAYEEAQRNAKDLKEKVQAAQDGQLRALSIAEEAKDKLEDAELAKDSALTDTKNLIDQVKSDQMALVLQMRAKGEENEKLQRVIEEKERQLKQQEAQVLRVSGLESEIQTLKAENLLSRKKLEAQHNAKTSHYKNEIKKLAMIEAENESLQAKLKLLELELKNARTAYTSTSFQSEQMKAQRFEKLHQTKSKQVEELEAKIRSLQKAAEKNEKDAAEWRDKYKKLYEAVKKQGMEVKEKDKEIQQLTTRIKRLSSSNLNSKLSEKNFLNEKMQLSEKINELHHKLHLAEDANSELLDLVSQQEETVAPHRRATSPMESPPQRRGSMTGSVSSPPASPTRRRNSAYSVSSILQHEEEMSVTEMDEEDQIPFRASRVPLRPFSAVGRRSARLDIIPDELLEDREEEKASKQPQAWEETVDGTTVSRISELEEANRRMTVELKQMKNVMAISRGAADAYEAVVARLGKKEDQSRSIEEEEEDVAELPERTRASKSRKSQVAKMRELTSFHRPPRPQSAPPGRDPLISRPSSALRKDTPTTSSKLGRSRVPRPSSAIPGNA</sequence>
<evidence type="ECO:0000313" key="3">
    <source>
        <dbReference type="EMBL" id="EKX53060.1"/>
    </source>
</evidence>
<dbReference type="KEGG" id="gtt:GUITHDRAFT_161154"/>
<feature type="compositionally biased region" description="Polar residues" evidence="2">
    <location>
        <begin position="466"/>
        <end position="475"/>
    </location>
</feature>
<feature type="coiled-coil region" evidence="1">
    <location>
        <begin position="275"/>
        <end position="433"/>
    </location>
</feature>
<feature type="region of interest" description="Disordered" evidence="2">
    <location>
        <begin position="543"/>
        <end position="563"/>
    </location>
</feature>
<dbReference type="Proteomes" id="UP000011087">
    <property type="component" value="Unassembled WGS sequence"/>
</dbReference>
<keyword evidence="5" id="KW-1185">Reference proteome</keyword>
<dbReference type="OrthoDB" id="10668858at2759"/>
<dbReference type="RefSeq" id="XP_005840040.1">
    <property type="nucleotide sequence ID" value="XM_005839983.1"/>
</dbReference>
<reference evidence="4" key="3">
    <citation type="submission" date="2016-03" db="UniProtKB">
        <authorList>
            <consortium name="EnsemblProtists"/>
        </authorList>
    </citation>
    <scope>IDENTIFICATION</scope>
</reference>
<accession>L1JXW9</accession>
<protein>
    <submittedName>
        <fullName evidence="3 4">Uncharacterized protein</fullName>
    </submittedName>
</protein>
<evidence type="ECO:0000256" key="2">
    <source>
        <dbReference type="SAM" id="MobiDB-lite"/>
    </source>
</evidence>
<reference evidence="5" key="2">
    <citation type="submission" date="2012-11" db="EMBL/GenBank/DDBJ databases">
        <authorList>
            <person name="Kuo A."/>
            <person name="Curtis B.A."/>
            <person name="Tanifuji G."/>
            <person name="Burki F."/>
            <person name="Gruber A."/>
            <person name="Irimia M."/>
            <person name="Maruyama S."/>
            <person name="Arias M.C."/>
            <person name="Ball S.G."/>
            <person name="Gile G.H."/>
            <person name="Hirakawa Y."/>
            <person name="Hopkins J.F."/>
            <person name="Rensing S.A."/>
            <person name="Schmutz J."/>
            <person name="Symeonidi A."/>
            <person name="Elias M."/>
            <person name="Eveleigh R.J."/>
            <person name="Herman E.K."/>
            <person name="Klute M.J."/>
            <person name="Nakayama T."/>
            <person name="Obornik M."/>
            <person name="Reyes-Prieto A."/>
            <person name="Armbrust E.V."/>
            <person name="Aves S.J."/>
            <person name="Beiko R.G."/>
            <person name="Coutinho P."/>
            <person name="Dacks J.B."/>
            <person name="Durnford D.G."/>
            <person name="Fast N.M."/>
            <person name="Green B.R."/>
            <person name="Grisdale C."/>
            <person name="Hempe F."/>
            <person name="Henrissat B."/>
            <person name="Hoppner M.P."/>
            <person name="Ishida K.-I."/>
            <person name="Kim E."/>
            <person name="Koreny L."/>
            <person name="Kroth P.G."/>
            <person name="Liu Y."/>
            <person name="Malik S.-B."/>
            <person name="Maier U.G."/>
            <person name="McRose D."/>
            <person name="Mock T."/>
            <person name="Neilson J.A."/>
            <person name="Onodera N.T."/>
            <person name="Poole A.M."/>
            <person name="Pritham E.J."/>
            <person name="Richards T.A."/>
            <person name="Rocap G."/>
            <person name="Roy S.W."/>
            <person name="Sarai C."/>
            <person name="Schaack S."/>
            <person name="Shirato S."/>
            <person name="Slamovits C.H."/>
            <person name="Spencer D.F."/>
            <person name="Suzuki S."/>
            <person name="Worden A.Z."/>
            <person name="Zauner S."/>
            <person name="Barry K."/>
            <person name="Bell C."/>
            <person name="Bharti A.K."/>
            <person name="Crow J.A."/>
            <person name="Grimwood J."/>
            <person name="Kramer R."/>
            <person name="Lindquist E."/>
            <person name="Lucas S."/>
            <person name="Salamov A."/>
            <person name="McFadden G.I."/>
            <person name="Lane C.E."/>
            <person name="Keeling P.J."/>
            <person name="Gray M.W."/>
            <person name="Grigoriev I.V."/>
            <person name="Archibald J.M."/>
        </authorList>
    </citation>
    <scope>NUCLEOTIDE SEQUENCE</scope>
    <source>
        <strain evidence="5">CCMP2712</strain>
    </source>
</reference>